<dbReference type="CDD" id="cd17932">
    <property type="entry name" value="DEXQc_UvrD"/>
    <property type="match status" value="1"/>
</dbReference>
<dbReference type="InterPro" id="IPR027417">
    <property type="entry name" value="P-loop_NTPase"/>
</dbReference>
<dbReference type="InterPro" id="IPR014017">
    <property type="entry name" value="DNA_helicase_UvrD-like_C"/>
</dbReference>
<dbReference type="Pfam" id="PF13361">
    <property type="entry name" value="UvrD_C"/>
    <property type="match status" value="1"/>
</dbReference>
<keyword evidence="8" id="KW-0238">DNA-binding</keyword>
<comment type="similarity">
    <text evidence="1">Belongs to the helicase family. UvrD subfamily.</text>
</comment>
<feature type="binding site" evidence="13">
    <location>
        <begin position="27"/>
        <end position="34"/>
    </location>
    <ligand>
        <name>ATP</name>
        <dbReference type="ChEBI" id="CHEBI:30616"/>
    </ligand>
</feature>
<keyword evidence="4 13" id="KW-0347">Helicase</keyword>
<dbReference type="InterPro" id="IPR013986">
    <property type="entry name" value="DExx_box_DNA_helicase_dom_sf"/>
</dbReference>
<dbReference type="PRINTS" id="PR00379">
    <property type="entry name" value="INTEIN"/>
</dbReference>
<feature type="domain" description="UvrD-like helicase C-terminal" evidence="15">
    <location>
        <begin position="659"/>
        <end position="921"/>
    </location>
</feature>
<evidence type="ECO:0000259" key="14">
    <source>
        <dbReference type="PROSITE" id="PS51198"/>
    </source>
</evidence>
<dbReference type="GO" id="GO:0043138">
    <property type="term" value="F:3'-5' DNA helicase activity"/>
    <property type="evidence" value="ECO:0007669"/>
    <property type="project" value="UniProtKB-EC"/>
</dbReference>
<dbReference type="EC" id="5.6.2.4" evidence="11"/>
<dbReference type="PROSITE" id="PS51217">
    <property type="entry name" value="UVRD_HELICASE_CTER"/>
    <property type="match status" value="1"/>
</dbReference>
<dbReference type="PROSITE" id="PS50818">
    <property type="entry name" value="INTEIN_C_TER"/>
    <property type="match status" value="1"/>
</dbReference>
<dbReference type="GO" id="GO:0005829">
    <property type="term" value="C:cytosol"/>
    <property type="evidence" value="ECO:0007669"/>
    <property type="project" value="TreeGrafter"/>
</dbReference>
<evidence type="ECO:0000259" key="15">
    <source>
        <dbReference type="PROSITE" id="PS51217"/>
    </source>
</evidence>
<dbReference type="InterPro" id="IPR030934">
    <property type="entry name" value="Intein_C"/>
</dbReference>
<dbReference type="InterPro" id="IPR014016">
    <property type="entry name" value="UvrD-like_ATP-bd"/>
</dbReference>
<evidence type="ECO:0000256" key="7">
    <source>
        <dbReference type="ARBA" id="ARBA00023000"/>
    </source>
</evidence>
<evidence type="ECO:0000256" key="12">
    <source>
        <dbReference type="ARBA" id="ARBA00048988"/>
    </source>
</evidence>
<dbReference type="SMART" id="SM00306">
    <property type="entry name" value="HintN"/>
    <property type="match status" value="1"/>
</dbReference>
<evidence type="ECO:0000256" key="8">
    <source>
        <dbReference type="ARBA" id="ARBA00023125"/>
    </source>
</evidence>
<dbReference type="STRING" id="1797579.A2996_00595"/>
<organism evidence="16 17">
    <name type="scientific">Candidatus Campbellbacteria bacterium RIFCSPLOWO2_01_FULL_34_15</name>
    <dbReference type="NCBI Taxonomy" id="1797579"/>
    <lineage>
        <taxon>Bacteria</taxon>
        <taxon>Candidatus Campbelliibacteriota</taxon>
    </lineage>
</organism>
<evidence type="ECO:0000256" key="1">
    <source>
        <dbReference type="ARBA" id="ARBA00009922"/>
    </source>
</evidence>
<dbReference type="GO" id="GO:0033202">
    <property type="term" value="C:DNA helicase complex"/>
    <property type="evidence" value="ECO:0007669"/>
    <property type="project" value="TreeGrafter"/>
</dbReference>
<protein>
    <recommendedName>
        <fullName evidence="11">DNA 3'-5' helicase</fullName>
        <ecNumber evidence="11">5.6.2.4</ecNumber>
    </recommendedName>
</protein>
<comment type="catalytic activity">
    <reaction evidence="12">
        <text>ATP + H2O = ADP + phosphate + H(+)</text>
        <dbReference type="Rhea" id="RHEA:13065"/>
        <dbReference type="ChEBI" id="CHEBI:15377"/>
        <dbReference type="ChEBI" id="CHEBI:15378"/>
        <dbReference type="ChEBI" id="CHEBI:30616"/>
        <dbReference type="ChEBI" id="CHEBI:43474"/>
        <dbReference type="ChEBI" id="CHEBI:456216"/>
        <dbReference type="EC" id="5.6.2.4"/>
    </reaction>
</comment>
<dbReference type="EMBL" id="MFAB01000017">
    <property type="protein sequence ID" value="OGD68722.1"/>
    <property type="molecule type" value="Genomic_DNA"/>
</dbReference>
<dbReference type="PANTHER" id="PTHR11070:SF2">
    <property type="entry name" value="ATP-DEPENDENT DNA HELICASE SRS2"/>
    <property type="match status" value="1"/>
</dbReference>
<keyword evidence="2 13" id="KW-0547">Nucleotide-binding</keyword>
<evidence type="ECO:0000256" key="13">
    <source>
        <dbReference type="PROSITE-ProRule" id="PRU00560"/>
    </source>
</evidence>
<dbReference type="SMART" id="SM00305">
    <property type="entry name" value="HintC"/>
    <property type="match status" value="1"/>
</dbReference>
<keyword evidence="9" id="KW-0413">Isomerase</keyword>
<dbReference type="CDD" id="cd18807">
    <property type="entry name" value="SF1_C_UvrD"/>
    <property type="match status" value="1"/>
</dbReference>
<dbReference type="Gene3D" id="1.10.486.10">
    <property type="entry name" value="PCRA, domain 4"/>
    <property type="match status" value="1"/>
</dbReference>
<dbReference type="GO" id="GO:0005524">
    <property type="term" value="F:ATP binding"/>
    <property type="evidence" value="ECO:0007669"/>
    <property type="project" value="UniProtKB-UniRule"/>
</dbReference>
<evidence type="ECO:0000256" key="11">
    <source>
        <dbReference type="ARBA" id="ARBA00034808"/>
    </source>
</evidence>
<comment type="catalytic activity">
    <reaction evidence="10">
        <text>Couples ATP hydrolysis with the unwinding of duplex DNA by translocating in the 3'-5' direction.</text>
        <dbReference type="EC" id="5.6.2.4"/>
    </reaction>
</comment>
<feature type="domain" description="UvrD-like helicase ATP-binding" evidence="14">
    <location>
        <begin position="6"/>
        <end position="310"/>
    </location>
</feature>
<keyword evidence="5" id="KW-0068">Autocatalytic cleavage</keyword>
<dbReference type="SUPFAM" id="SSF52540">
    <property type="entry name" value="P-loop containing nucleoside triphosphate hydrolases"/>
    <property type="match status" value="3"/>
</dbReference>
<dbReference type="InterPro" id="IPR003587">
    <property type="entry name" value="Hint_dom_N"/>
</dbReference>
<dbReference type="GO" id="GO:0016539">
    <property type="term" value="P:intein-mediated protein splicing"/>
    <property type="evidence" value="ECO:0007669"/>
    <property type="project" value="InterPro"/>
</dbReference>
<dbReference type="PROSITE" id="PS51198">
    <property type="entry name" value="UVRD_HELICASE_ATP_BIND"/>
    <property type="match status" value="1"/>
</dbReference>
<evidence type="ECO:0000256" key="10">
    <source>
        <dbReference type="ARBA" id="ARBA00034617"/>
    </source>
</evidence>
<dbReference type="Pfam" id="PF00580">
    <property type="entry name" value="UvrD-helicase"/>
    <property type="match status" value="1"/>
</dbReference>
<dbReference type="Gene3D" id="1.10.10.160">
    <property type="match status" value="1"/>
</dbReference>
<dbReference type="CDD" id="cd00081">
    <property type="entry name" value="Hint"/>
    <property type="match status" value="2"/>
</dbReference>
<dbReference type="InterPro" id="IPR000212">
    <property type="entry name" value="DNA_helicase_UvrD/REP"/>
</dbReference>
<dbReference type="NCBIfam" id="TIGR01443">
    <property type="entry name" value="intein_Cterm"/>
    <property type="match status" value="1"/>
</dbReference>
<accession>A0A1F5EMV1</accession>
<dbReference type="NCBIfam" id="TIGR01445">
    <property type="entry name" value="intein_Nterm"/>
    <property type="match status" value="1"/>
</dbReference>
<dbReference type="Proteomes" id="UP000176865">
    <property type="component" value="Unassembled WGS sequence"/>
</dbReference>
<dbReference type="GO" id="GO:0003677">
    <property type="term" value="F:DNA binding"/>
    <property type="evidence" value="ECO:0007669"/>
    <property type="project" value="UniProtKB-KW"/>
</dbReference>
<dbReference type="GO" id="GO:0000725">
    <property type="term" value="P:recombinational repair"/>
    <property type="evidence" value="ECO:0007669"/>
    <property type="project" value="TreeGrafter"/>
</dbReference>
<comment type="caution">
    <text evidence="16">The sequence shown here is derived from an EMBL/GenBank/DDBJ whole genome shotgun (WGS) entry which is preliminary data.</text>
</comment>
<proteinExistence type="inferred from homology"/>
<gene>
    <name evidence="16" type="ORF">A2996_00595</name>
</gene>
<evidence type="ECO:0000256" key="5">
    <source>
        <dbReference type="ARBA" id="ARBA00022813"/>
    </source>
</evidence>
<dbReference type="Gene3D" id="3.40.50.300">
    <property type="entry name" value="P-loop containing nucleotide triphosphate hydrolases"/>
    <property type="match status" value="2"/>
</dbReference>
<dbReference type="InterPro" id="IPR006142">
    <property type="entry name" value="INTEIN"/>
</dbReference>
<evidence type="ECO:0000313" key="17">
    <source>
        <dbReference type="Proteomes" id="UP000176865"/>
    </source>
</evidence>
<sequence>MHEHLNELNSNQKSAVVQKDGPVLIIAGAGAGKTKTITHRILHLINEGVAPSSILAVTFTNKASKEMKERVEKMLSSDGKINFPISNQEKPFISTFHSLGVYIIKENSHKLGLTRHFNIFDKNDSKRAVKEALIQNGLDPKQFDPAKIVGFISKQKGNSISYEKFKENTGNDYFSQIVSKVWDGYEKTLKKEKALDFDDLLLKTSILLREDSGVRNYYQNKWQYVHIDEYQDTNRVQYEISKLLVGKKQNICVVGDTDQCLLPSTKILTKFGEKRIDKIKKGEKIISASGYGETCFSKVLKIKKRNYKKEIIKIKTKRGFVLETTPEHIVFSDFSLENNIFYIYLMYKKGIGFRIGKVQGKRSPKKDVDQIGFIVRNNQEKSDKMWVLKVCKNKQEASFWENFYAFKYGIPLIVFFDNGRKISMDQILINKLFKDIDTEKRAFKILDDLGLSFNYPHYLPQGTTKINSDKKRVNLRLTMFDDKRKSLTSPWGASRISINTTDTIFKKILEKNDFKTRKGKNNDWRFEMSVLSYSKAEKIVEKILSLDKDISLKRSAFVTKNKRLSFLPTGSLHPTMKIPFYEKGKIEEDIIISIEKNFYSGFVYDLDIENTHNYIANGLVVHNCIYGWRGANHKNILNFEKDFSNVKTVVLEENYRSTKNILSAANDVIKKNKTRKEKNLFTNNAEGEKISLFSNYTERQEADNVVGKIQELLEKGADLNEVAVLYRANFQSRALEEAFLMAGVPYQVLGTKFFDRKEIKDIISFIKASLNPDSLTDIKRIINVPPRGIGEVTLLKIFNNKKEELNPKTREKVDNFYQMLEKIGESCLKDKPSDVIKFIMKITGIEAKLSPSDGSGTEEDKERLDNIKEMVTLAVKYDYFVVSEGLEKMLEDSALATDQDEIDNKNKKDAVKLMTVHASKGLEFDYVFITGLEDSLFPSKRNNNQTEDEKEEERRLFYVALTRARKKLFLSYASIRMIFGSKQMNPPSEFIFDIKDNLIEDESYKRTENYGNSEKIIYLDL</sequence>
<name>A0A1F5EMV1_9BACT</name>
<keyword evidence="7" id="KW-0651">Protein splicing</keyword>
<dbReference type="InterPro" id="IPR003586">
    <property type="entry name" value="Hint_dom_C"/>
</dbReference>
<dbReference type="AlphaFoldDB" id="A0A1F5EMV1"/>
<dbReference type="SUPFAM" id="SSF51294">
    <property type="entry name" value="Hedgehog/intein (Hint) domain"/>
    <property type="match status" value="1"/>
</dbReference>
<keyword evidence="6 13" id="KW-0067">ATP-binding</keyword>
<evidence type="ECO:0000256" key="9">
    <source>
        <dbReference type="ARBA" id="ARBA00023235"/>
    </source>
</evidence>
<reference evidence="16 17" key="1">
    <citation type="journal article" date="2016" name="Nat. Commun.">
        <title>Thousands of microbial genomes shed light on interconnected biogeochemical processes in an aquifer system.</title>
        <authorList>
            <person name="Anantharaman K."/>
            <person name="Brown C.T."/>
            <person name="Hug L.A."/>
            <person name="Sharon I."/>
            <person name="Castelle C.J."/>
            <person name="Probst A.J."/>
            <person name="Thomas B.C."/>
            <person name="Singh A."/>
            <person name="Wilkins M.J."/>
            <person name="Karaoz U."/>
            <person name="Brodie E.L."/>
            <person name="Williams K.H."/>
            <person name="Hubbard S.S."/>
            <person name="Banfield J.F."/>
        </authorList>
    </citation>
    <scope>NUCLEOTIDE SEQUENCE [LARGE SCALE GENOMIC DNA]</scope>
</reference>
<dbReference type="InterPro" id="IPR006141">
    <property type="entry name" value="Intein_N"/>
</dbReference>
<dbReference type="PANTHER" id="PTHR11070">
    <property type="entry name" value="UVRD / RECB / PCRA DNA HELICASE FAMILY MEMBER"/>
    <property type="match status" value="1"/>
</dbReference>
<evidence type="ECO:0000313" key="16">
    <source>
        <dbReference type="EMBL" id="OGD68722.1"/>
    </source>
</evidence>
<keyword evidence="3 13" id="KW-0378">Hydrolase</keyword>
<dbReference type="Gene3D" id="2.170.16.10">
    <property type="entry name" value="Hedgehog/Intein (Hint) domain"/>
    <property type="match status" value="2"/>
</dbReference>
<dbReference type="GO" id="GO:0016887">
    <property type="term" value="F:ATP hydrolysis activity"/>
    <property type="evidence" value="ECO:0007669"/>
    <property type="project" value="RHEA"/>
</dbReference>
<dbReference type="PROSITE" id="PS50817">
    <property type="entry name" value="INTEIN_N_TER"/>
    <property type="match status" value="1"/>
</dbReference>
<evidence type="ECO:0000256" key="2">
    <source>
        <dbReference type="ARBA" id="ARBA00022741"/>
    </source>
</evidence>
<dbReference type="InterPro" id="IPR036844">
    <property type="entry name" value="Hint_dom_sf"/>
</dbReference>
<evidence type="ECO:0000256" key="4">
    <source>
        <dbReference type="ARBA" id="ARBA00022806"/>
    </source>
</evidence>
<evidence type="ECO:0000256" key="6">
    <source>
        <dbReference type="ARBA" id="ARBA00022840"/>
    </source>
</evidence>
<evidence type="ECO:0000256" key="3">
    <source>
        <dbReference type="ARBA" id="ARBA00022801"/>
    </source>
</evidence>